<sequence>MASYKEIISSEKLEGGAAMKEGCRILATTVLSLLPPISLLLLARLSVARYFLSVHSNEKVPFLISLLLQSKTTTIFSLLVSAVAIAALIQGLTGFDGTILVGTDMHIFSVGNLVFPRRLVLVLGLHEMMVFWRRNVVKPVVDEAVLGFSDEGFSWVEKAVLAVALGYLWWRRLRADAEALVVLPRIRVELEMDVEVADDVGWWLYYLTAAIGGVKVIKGFLWAVNVLANQFHSHLTRINPVQTNQLGVALV</sequence>
<evidence type="ECO:0000313" key="3">
    <source>
        <dbReference type="Proteomes" id="UP001190926"/>
    </source>
</evidence>
<keyword evidence="1" id="KW-1133">Transmembrane helix</keyword>
<protein>
    <submittedName>
        <fullName evidence="2">Uncharacterized protein</fullName>
    </submittedName>
</protein>
<dbReference type="AlphaFoldDB" id="A0AAD4IYE7"/>
<dbReference type="PANTHER" id="PTHR37172">
    <property type="entry name" value="TRANSMEMBRANE PROTEIN"/>
    <property type="match status" value="1"/>
</dbReference>
<reference evidence="2 3" key="1">
    <citation type="journal article" date="2021" name="Nat. Commun.">
        <title>Incipient diploidization of the medicinal plant Perilla within 10,000 years.</title>
        <authorList>
            <person name="Zhang Y."/>
            <person name="Shen Q."/>
            <person name="Leng L."/>
            <person name="Zhang D."/>
            <person name="Chen S."/>
            <person name="Shi Y."/>
            <person name="Ning Z."/>
            <person name="Chen S."/>
        </authorList>
    </citation>
    <scope>NUCLEOTIDE SEQUENCE [LARGE SCALE GENOMIC DNA]</scope>
    <source>
        <strain evidence="3">cv. PC099</strain>
    </source>
</reference>
<keyword evidence="3" id="KW-1185">Reference proteome</keyword>
<organism evidence="2 3">
    <name type="scientific">Perilla frutescens var. hirtella</name>
    <name type="common">Perilla citriodora</name>
    <name type="synonym">Perilla setoyensis</name>
    <dbReference type="NCBI Taxonomy" id="608512"/>
    <lineage>
        <taxon>Eukaryota</taxon>
        <taxon>Viridiplantae</taxon>
        <taxon>Streptophyta</taxon>
        <taxon>Embryophyta</taxon>
        <taxon>Tracheophyta</taxon>
        <taxon>Spermatophyta</taxon>
        <taxon>Magnoliopsida</taxon>
        <taxon>eudicotyledons</taxon>
        <taxon>Gunneridae</taxon>
        <taxon>Pentapetalae</taxon>
        <taxon>asterids</taxon>
        <taxon>lamiids</taxon>
        <taxon>Lamiales</taxon>
        <taxon>Lamiaceae</taxon>
        <taxon>Nepetoideae</taxon>
        <taxon>Elsholtzieae</taxon>
        <taxon>Perilla</taxon>
    </lineage>
</organism>
<gene>
    <name evidence="2" type="ORF">C2S53_013588</name>
</gene>
<accession>A0AAD4IYE7</accession>
<comment type="caution">
    <text evidence="2">The sequence shown here is derived from an EMBL/GenBank/DDBJ whole genome shotgun (WGS) entry which is preliminary data.</text>
</comment>
<proteinExistence type="predicted"/>
<feature type="transmembrane region" description="Helical" evidence="1">
    <location>
        <begin position="72"/>
        <end position="95"/>
    </location>
</feature>
<keyword evidence="1" id="KW-0472">Membrane</keyword>
<dbReference type="EMBL" id="SDAM02000556">
    <property type="protein sequence ID" value="KAH6823892.1"/>
    <property type="molecule type" value="Genomic_DNA"/>
</dbReference>
<keyword evidence="1" id="KW-0812">Transmembrane</keyword>
<dbReference type="Proteomes" id="UP001190926">
    <property type="component" value="Unassembled WGS sequence"/>
</dbReference>
<evidence type="ECO:0000313" key="2">
    <source>
        <dbReference type="EMBL" id="KAH6823892.1"/>
    </source>
</evidence>
<dbReference type="PANTHER" id="PTHR37172:SF3">
    <property type="entry name" value="TRANSMEMBRANE PROTEIN"/>
    <property type="match status" value="1"/>
</dbReference>
<feature type="transmembrane region" description="Helical" evidence="1">
    <location>
        <begin position="25"/>
        <end position="52"/>
    </location>
</feature>
<evidence type="ECO:0000256" key="1">
    <source>
        <dbReference type="SAM" id="Phobius"/>
    </source>
</evidence>
<name>A0AAD4IYE7_PERFH</name>